<dbReference type="AlphaFoldDB" id="A0A0H2S6L9"/>
<evidence type="ECO:0000313" key="4">
    <source>
        <dbReference type="Proteomes" id="UP000053477"/>
    </source>
</evidence>
<feature type="compositionally biased region" description="Low complexity" evidence="1">
    <location>
        <begin position="272"/>
        <end position="283"/>
    </location>
</feature>
<dbReference type="PANTHER" id="PTHR31735">
    <property type="entry name" value="VACUOLAR MEMBRANE PROTEIN YPL162C"/>
    <property type="match status" value="1"/>
</dbReference>
<dbReference type="InParanoid" id="A0A0H2S6L9"/>
<feature type="transmembrane region" description="Helical" evidence="2">
    <location>
        <begin position="72"/>
        <end position="90"/>
    </location>
</feature>
<dbReference type="OrthoDB" id="431202at2759"/>
<evidence type="ECO:0000256" key="1">
    <source>
        <dbReference type="SAM" id="MobiDB-lite"/>
    </source>
</evidence>
<keyword evidence="2" id="KW-0812">Transmembrane</keyword>
<gene>
    <name evidence="3" type="ORF">SCHPADRAFT_817456</name>
</gene>
<feature type="transmembrane region" description="Helical" evidence="2">
    <location>
        <begin position="196"/>
        <end position="217"/>
    </location>
</feature>
<feature type="region of interest" description="Disordered" evidence="1">
    <location>
        <begin position="232"/>
        <end position="304"/>
    </location>
</feature>
<name>A0A0H2S6L9_9AGAM</name>
<feature type="compositionally biased region" description="Low complexity" evidence="1">
    <location>
        <begin position="359"/>
        <end position="395"/>
    </location>
</feature>
<dbReference type="InterPro" id="IPR022127">
    <property type="entry name" value="STIMATE/YPL162C"/>
</dbReference>
<sequence length="415" mass="45487">MSALDVLDDEQIDPLFGDYPDVDERSCRLLGPTALIVQALMGVLVVLSLLYKRHREKPKRPWKIWMFDVSKQIAGQAFVHGINVLISDLAAHHSSKNPCVMYFLNILIDTTFGVGVIYLLIHITTHVLTDRLDLKGFRTGEYGDPPSFFYWTRQAVVYVFSLTTMKLLVVGLFAVWPGIVKIGAWLLSWTGGGDAAQVIVVMGLFPIIMNILQFWLIDSIVKASASTAVLPATSDPGDISDREPLFSARDSDGEDDDDAVVARRYDIENPRPRSQSSHSRPQSVASRKSLDNDERKYASSFTATPSAADAAAVDHLAHEYPPTSSSPDNSSVYSSGRESPRLFPSKRSNKRSLPPPPLQLSSASTSFGSSSIIAIGSTPLSGSRSTRATPSTSPSFDEKYLVHDRTASWHGVTQS</sequence>
<keyword evidence="2" id="KW-1133">Transmembrane helix</keyword>
<dbReference type="PANTHER" id="PTHR31735:SF1">
    <property type="entry name" value="VACUOLAR MEMBRANE PROTEIN YPL162C"/>
    <property type="match status" value="1"/>
</dbReference>
<dbReference type="Pfam" id="PF12400">
    <property type="entry name" value="STIMATE"/>
    <property type="match status" value="1"/>
</dbReference>
<dbReference type="EMBL" id="KQ085884">
    <property type="protein sequence ID" value="KLO19900.1"/>
    <property type="molecule type" value="Genomic_DNA"/>
</dbReference>
<feature type="compositionally biased region" description="Basic and acidic residues" evidence="1">
    <location>
        <begin position="260"/>
        <end position="271"/>
    </location>
</feature>
<dbReference type="GO" id="GO:0016020">
    <property type="term" value="C:membrane"/>
    <property type="evidence" value="ECO:0007669"/>
    <property type="project" value="TreeGrafter"/>
</dbReference>
<feature type="transmembrane region" description="Helical" evidence="2">
    <location>
        <begin position="155"/>
        <end position="176"/>
    </location>
</feature>
<dbReference type="Proteomes" id="UP000053477">
    <property type="component" value="Unassembled WGS sequence"/>
</dbReference>
<keyword evidence="2" id="KW-0472">Membrane</keyword>
<keyword evidence="4" id="KW-1185">Reference proteome</keyword>
<feature type="region of interest" description="Disordered" evidence="1">
    <location>
        <begin position="318"/>
        <end position="399"/>
    </location>
</feature>
<evidence type="ECO:0000313" key="3">
    <source>
        <dbReference type="EMBL" id="KLO19900.1"/>
    </source>
</evidence>
<dbReference type="STRING" id="27342.A0A0H2S6L9"/>
<feature type="compositionally biased region" description="Basic and acidic residues" evidence="1">
    <location>
        <begin position="288"/>
        <end position="297"/>
    </location>
</feature>
<feature type="transmembrane region" description="Helical" evidence="2">
    <location>
        <begin position="102"/>
        <end position="121"/>
    </location>
</feature>
<organism evidence="3 4">
    <name type="scientific">Schizopora paradoxa</name>
    <dbReference type="NCBI Taxonomy" id="27342"/>
    <lineage>
        <taxon>Eukaryota</taxon>
        <taxon>Fungi</taxon>
        <taxon>Dikarya</taxon>
        <taxon>Basidiomycota</taxon>
        <taxon>Agaricomycotina</taxon>
        <taxon>Agaricomycetes</taxon>
        <taxon>Hymenochaetales</taxon>
        <taxon>Schizoporaceae</taxon>
        <taxon>Schizopora</taxon>
    </lineage>
</organism>
<proteinExistence type="predicted"/>
<accession>A0A0H2S6L9</accession>
<feature type="transmembrane region" description="Helical" evidence="2">
    <location>
        <begin position="29"/>
        <end position="51"/>
    </location>
</feature>
<feature type="compositionally biased region" description="Low complexity" evidence="1">
    <location>
        <begin position="321"/>
        <end position="335"/>
    </location>
</feature>
<protein>
    <submittedName>
        <fullName evidence="3">Uncharacterized protein</fullName>
    </submittedName>
</protein>
<reference evidence="3 4" key="1">
    <citation type="submission" date="2015-04" db="EMBL/GenBank/DDBJ databases">
        <title>Complete genome sequence of Schizopora paradoxa KUC8140, a cosmopolitan wood degrader in East Asia.</title>
        <authorList>
            <consortium name="DOE Joint Genome Institute"/>
            <person name="Min B."/>
            <person name="Park H."/>
            <person name="Jang Y."/>
            <person name="Kim J.-J."/>
            <person name="Kim K.H."/>
            <person name="Pangilinan J."/>
            <person name="Lipzen A."/>
            <person name="Riley R."/>
            <person name="Grigoriev I.V."/>
            <person name="Spatafora J.W."/>
            <person name="Choi I.-G."/>
        </authorList>
    </citation>
    <scope>NUCLEOTIDE SEQUENCE [LARGE SCALE GENOMIC DNA]</scope>
    <source>
        <strain evidence="3 4">KUC8140</strain>
    </source>
</reference>
<evidence type="ECO:0000256" key="2">
    <source>
        <dbReference type="SAM" id="Phobius"/>
    </source>
</evidence>